<feature type="region of interest" description="Disordered" evidence="1">
    <location>
        <begin position="1"/>
        <end position="61"/>
    </location>
</feature>
<sequence length="189" mass="19852">MEDYTPSGSATPTAHRRRLEDALGESPLESMLGTSHRGFAFPIGGTPPPASQKRSSKWTSPEACDEMLGDLMNQLGTAVASSTGSRLTLPSIITPHPKSTAVKKGGGVDAPSSSASAMSSPLLMNMSSGSRHWAESAAVVMQASSSTKEALPAMRAVGGSIAPSERKRRRRKHKNSTSTRSRSSRTDGE</sequence>
<organism evidence="2 3">
    <name type="scientific">Bodo saltans</name>
    <name type="common">Flagellated protozoan</name>
    <dbReference type="NCBI Taxonomy" id="75058"/>
    <lineage>
        <taxon>Eukaryota</taxon>
        <taxon>Discoba</taxon>
        <taxon>Euglenozoa</taxon>
        <taxon>Kinetoplastea</taxon>
        <taxon>Metakinetoplastina</taxon>
        <taxon>Eubodonida</taxon>
        <taxon>Bodonidae</taxon>
        <taxon>Bodo</taxon>
    </lineage>
</organism>
<protein>
    <submittedName>
        <fullName evidence="2">Uncharacterized protein</fullName>
    </submittedName>
</protein>
<dbReference type="Proteomes" id="UP000051952">
    <property type="component" value="Unassembled WGS sequence"/>
</dbReference>
<dbReference type="EMBL" id="CYKH01000767">
    <property type="protein sequence ID" value="CUG36025.1"/>
    <property type="molecule type" value="Genomic_DNA"/>
</dbReference>
<name>A0A0S4IX50_BODSA</name>
<feature type="region of interest" description="Disordered" evidence="1">
    <location>
        <begin position="147"/>
        <end position="189"/>
    </location>
</feature>
<feature type="compositionally biased region" description="Polar residues" evidence="1">
    <location>
        <begin position="1"/>
        <end position="12"/>
    </location>
</feature>
<dbReference type="AlphaFoldDB" id="A0A0S4IX50"/>
<gene>
    <name evidence="2" type="ORF">BSAL_78235</name>
</gene>
<reference evidence="3" key="1">
    <citation type="submission" date="2015-09" db="EMBL/GenBank/DDBJ databases">
        <authorList>
            <consortium name="Pathogen Informatics"/>
        </authorList>
    </citation>
    <scope>NUCLEOTIDE SEQUENCE [LARGE SCALE GENOMIC DNA]</scope>
    <source>
        <strain evidence="3">Lake Konstanz</strain>
    </source>
</reference>
<feature type="compositionally biased region" description="Low complexity" evidence="1">
    <location>
        <begin position="110"/>
        <end position="123"/>
    </location>
</feature>
<evidence type="ECO:0000256" key="1">
    <source>
        <dbReference type="SAM" id="MobiDB-lite"/>
    </source>
</evidence>
<proteinExistence type="predicted"/>
<dbReference type="VEuPathDB" id="TriTrypDB:BSAL_78235"/>
<feature type="compositionally biased region" description="Basic residues" evidence="1">
    <location>
        <begin position="166"/>
        <end position="175"/>
    </location>
</feature>
<feature type="region of interest" description="Disordered" evidence="1">
    <location>
        <begin position="80"/>
        <end position="123"/>
    </location>
</feature>
<accession>A0A0S4IX50</accession>
<evidence type="ECO:0000313" key="3">
    <source>
        <dbReference type="Proteomes" id="UP000051952"/>
    </source>
</evidence>
<keyword evidence="3" id="KW-1185">Reference proteome</keyword>
<evidence type="ECO:0000313" key="2">
    <source>
        <dbReference type="EMBL" id="CUG36025.1"/>
    </source>
</evidence>